<evidence type="ECO:0000313" key="14">
    <source>
        <dbReference type="EMBL" id="RSH91129.1"/>
    </source>
</evidence>
<dbReference type="GO" id="GO:0000285">
    <property type="term" value="F:1-phosphatidylinositol-3-phosphate 5-kinase activity"/>
    <property type="evidence" value="ECO:0007669"/>
    <property type="project" value="UniProtKB-EC"/>
</dbReference>
<evidence type="ECO:0000256" key="8">
    <source>
        <dbReference type="ARBA" id="ARBA00022833"/>
    </source>
</evidence>
<evidence type="ECO:0000256" key="12">
    <source>
        <dbReference type="SAM" id="MobiDB-lite"/>
    </source>
</evidence>
<evidence type="ECO:0000259" key="13">
    <source>
        <dbReference type="PROSITE" id="PS51455"/>
    </source>
</evidence>
<evidence type="ECO:0000256" key="11">
    <source>
        <dbReference type="PROSITE-ProRule" id="PRU00781"/>
    </source>
</evidence>
<keyword evidence="15" id="KW-1185">Reference proteome</keyword>
<proteinExistence type="predicted"/>
<dbReference type="Gene3D" id="3.30.800.10">
    <property type="entry name" value="Phosphatidylinositol Phosphate Kinase II Beta"/>
    <property type="match status" value="1"/>
</dbReference>
<dbReference type="PROSITE" id="PS51455">
    <property type="entry name" value="PIPK"/>
    <property type="match status" value="1"/>
</dbReference>
<dbReference type="InterPro" id="IPR027409">
    <property type="entry name" value="GroEL-like_apical_dom_sf"/>
</dbReference>
<evidence type="ECO:0000256" key="9">
    <source>
        <dbReference type="ARBA" id="ARBA00022840"/>
    </source>
</evidence>
<dbReference type="FunFam" id="3.30.810.10:FF:000001">
    <property type="entry name" value="1-phosphatidylinositol 3-phosphate 5-kinase FAB1"/>
    <property type="match status" value="1"/>
</dbReference>
<dbReference type="Pfam" id="PF00118">
    <property type="entry name" value="Cpn60_TCP1"/>
    <property type="match status" value="1"/>
</dbReference>
<evidence type="ECO:0000256" key="2">
    <source>
        <dbReference type="ARBA" id="ARBA00012009"/>
    </source>
</evidence>
<keyword evidence="4" id="KW-0479">Metal-binding</keyword>
<dbReference type="FunFam" id="3.50.7.10:FF:000007">
    <property type="entry name" value="1-phosphatidylinositol 3-phosphate 5-kinase isoform X1"/>
    <property type="match status" value="1"/>
</dbReference>
<feature type="compositionally biased region" description="Basic and acidic residues" evidence="12">
    <location>
        <begin position="1264"/>
        <end position="1274"/>
    </location>
</feature>
<feature type="region of interest" description="Disordered" evidence="12">
    <location>
        <begin position="1252"/>
        <end position="1282"/>
    </location>
</feature>
<dbReference type="SUPFAM" id="SSF52029">
    <property type="entry name" value="GroEL apical domain-like"/>
    <property type="match status" value="1"/>
</dbReference>
<feature type="compositionally biased region" description="Basic and acidic residues" evidence="12">
    <location>
        <begin position="75"/>
        <end position="87"/>
    </location>
</feature>
<feature type="region of interest" description="Disordered" evidence="12">
    <location>
        <begin position="480"/>
        <end position="517"/>
    </location>
</feature>
<dbReference type="Gene3D" id="3.50.7.10">
    <property type="entry name" value="GroEL"/>
    <property type="match status" value="1"/>
</dbReference>
<sequence>MPYAKSPFAASQLFASHPDDTLGAIDEGSVPTRWGVTTAEDVELPYTPLEGSQGSDEDDEAIWTLRPKTAAPFRRPMDDEQSAEVHDTSQPASAPDSPALPSPNPGDREPPREEKRVELAPKPETRRVEFPRTDTMSTDGGETRVPLGGMDSNQPLIGLRTRLSSRASHGGLTALLDTEKAEGLWRARSHSFAQARPELLSGASLKHFEIMLEQAIARADLPNQAEWQRVLNRILLKVSTNVNPNVRAGDSIDVRAYVKIKKVPGGKISDSEYVDGIVISKNVAHKAMPRRLVNPRIMVLTFPLDYHRVETQFMSLDPILAQEKDYLRLLTRRIIDVRPHIVLVERSASRIALDYLLEANIAVARSVKLSAIHQVARCTQADVVASMDRLALEPRLGRCAEFRLQSFEHDLIPGRRKTLMRFEGCHRDYGFKVIADFMSLVVYQLKNEVIMYNDEHNILPPQPTLPADYQQLLDILSSDDQAEDASDKEDLGPESPITPTPGRIEDERQLEKREAKKRTREIALSLEPYLTTALSASAAIRFPPPVPLARMAMLDQMLATLRHNRDEEEAAEILQEETKAEPTIRIAVTEPDSVTAPITSISEASESTMSSAVSSSTAMSLIPATAAPSKTRDPYRVLRKPEEIARESTLAQVEHDHEVQLRLWQWYVKRHPGQLRPEDYQGIVYLYSLGCEGADKPCVEPQLQHINFYQSDDHTLGQFLENLAVDAVKRCPSKTCERHLLFHFRLLVHGDRRLQIAMDQFPCPSPGHEDQIITWSYCRLCATPSPTTIMREETWKMSWGAYLEHCFYPPESRAGFSCPHDAYRDQIRYFAHRNLAIRIHNEKIDLYEPLRPSISLQYKAETKVVLKNLEYESALQKNAAFFDSVLFRLRSFDYDIVEPDKVALLKTALENMLSRATADREEMVNLLNRTYKLTPMIDVLALNTVLRTLQDKVVQWDSDFADVEKAFMPSEKDLRRMTATHLKRLFANQDVFNTLDRNVAGLTVSEVDEKETKAGETDETTPLSTEPATPMPGESPGVSCSSSQVDLVGSEGITPIAGVVQAARNPLSSPPSPGEYDSDSTVGAAPRRSPLASPGMSMDRLESSEMDSDAHAFISRLPRRSKPAPSIADLVKRFQESAANHDFEGIEEPPFERPRSSNSLRRLQSRQGDPGASDSDDAKARPRLRRGRTEQPPSRHRDLRCECLTHSIDFGAEACRGFRYPATSSSNTYSSFTGNTIPPAFSRGFGQAATWPACPSSRNTRGGLSREAERERQKRISAVRGKRARPVAVTKAKVQVFNNVRDAFKDEFDTDSSEADNEEDDMGSEDSADSNGEARPRRKSSSPTKQRPESPVKSGKAKESTPTPPMPVSHAPASDSLSVAGNEGAGAEIAASAATSVLSDFKSEMSFTDRLQIELPSFETSAPLPSVPATPQPLTDTADEAKGPNFGQVSQISQMSESEMSSGGERSSILKTLTGLWAFRAGDYTPLEYPLSASEHIFADSRVIIRENEPTSIVAFTLSSKTYRDKMRNVASQTTGRKVEAFMPEDGANVADRSSVWDIVSLDEAIETDDPSRREGGTHLKYDFESGSSTIFCRIFFAEQFAALRSACQCEDSFVESLARCVQFDASGGKSGSAFLKTKDDRFIAKEISRLEMDALTKFAPAYFEYTRKAFQGQRPTVLAKIYGFFKIGYRNAITGRSMRMNVLVMENLFYERRVNEVLLDENLMELVYKHPLYLREHSKRILRTALFNDTLFLSNLNVMDYSLVVGVDSEKHELVVGIVDYIRTFTWDKKLESWVKDSAFLGGAGKGEPTIVTPKQYKARFRAAMERFYFPSVPDRWTKIGAEEPQPEEEPSTLNP</sequence>
<feature type="compositionally biased region" description="Basic and acidic residues" evidence="12">
    <location>
        <begin position="106"/>
        <end position="132"/>
    </location>
</feature>
<comment type="catalytic activity">
    <reaction evidence="1">
        <text>a 1,2-diacyl-sn-glycero-3-phospho-(1D-myo-inositol-3-phosphate) + ATP = a 1,2-diacyl-sn-glycero-3-phospho-(1D-myo-inositol-3,5-bisphosphate) + ADP + H(+)</text>
        <dbReference type="Rhea" id="RHEA:13609"/>
        <dbReference type="ChEBI" id="CHEBI:15378"/>
        <dbReference type="ChEBI" id="CHEBI:30616"/>
        <dbReference type="ChEBI" id="CHEBI:57923"/>
        <dbReference type="ChEBI" id="CHEBI:58088"/>
        <dbReference type="ChEBI" id="CHEBI:456216"/>
        <dbReference type="EC" id="2.7.1.150"/>
    </reaction>
</comment>
<dbReference type="OrthoDB" id="158357at2759"/>
<feature type="compositionally biased region" description="Basic and acidic residues" evidence="12">
    <location>
        <begin position="1140"/>
        <end position="1155"/>
    </location>
</feature>
<evidence type="ECO:0000256" key="10">
    <source>
        <dbReference type="ARBA" id="ARBA00075294"/>
    </source>
</evidence>
<feature type="compositionally biased region" description="Low complexity" evidence="12">
    <location>
        <begin position="1156"/>
        <end position="1167"/>
    </location>
</feature>
<evidence type="ECO:0000313" key="15">
    <source>
        <dbReference type="Proteomes" id="UP000279259"/>
    </source>
</evidence>
<keyword evidence="3 11" id="KW-0808">Transferase</keyword>
<organism evidence="14 15">
    <name type="scientific">Saitozyma podzolica</name>
    <dbReference type="NCBI Taxonomy" id="1890683"/>
    <lineage>
        <taxon>Eukaryota</taxon>
        <taxon>Fungi</taxon>
        <taxon>Dikarya</taxon>
        <taxon>Basidiomycota</taxon>
        <taxon>Agaricomycotina</taxon>
        <taxon>Tremellomycetes</taxon>
        <taxon>Tremellales</taxon>
        <taxon>Trimorphomycetaceae</taxon>
        <taxon>Saitozyma</taxon>
    </lineage>
</organism>
<dbReference type="GO" id="GO:0046854">
    <property type="term" value="P:phosphatidylinositol phosphate biosynthetic process"/>
    <property type="evidence" value="ECO:0007669"/>
    <property type="project" value="TreeGrafter"/>
</dbReference>
<comment type="caution">
    <text evidence="14">The sequence shown here is derived from an EMBL/GenBank/DDBJ whole genome shotgun (WGS) entry which is preliminary data.</text>
</comment>
<evidence type="ECO:0000256" key="3">
    <source>
        <dbReference type="ARBA" id="ARBA00022679"/>
    </source>
</evidence>
<dbReference type="GO" id="GO:0000329">
    <property type="term" value="C:fungal-type vacuole membrane"/>
    <property type="evidence" value="ECO:0007669"/>
    <property type="project" value="TreeGrafter"/>
</dbReference>
<feature type="compositionally biased region" description="Acidic residues" evidence="12">
    <location>
        <begin position="1308"/>
        <end position="1328"/>
    </location>
</feature>
<dbReference type="Gene3D" id="3.30.810.10">
    <property type="entry name" value="2-Layer Sandwich"/>
    <property type="match status" value="1"/>
</dbReference>
<keyword evidence="8" id="KW-0862">Zinc</keyword>
<feature type="domain" description="PIPK" evidence="13">
    <location>
        <begin position="1531"/>
        <end position="1830"/>
    </location>
</feature>
<keyword evidence="7 11" id="KW-0418">Kinase</keyword>
<dbReference type="GO" id="GO:0008270">
    <property type="term" value="F:zinc ion binding"/>
    <property type="evidence" value="ECO:0007669"/>
    <property type="project" value="UniProtKB-KW"/>
</dbReference>
<dbReference type="Proteomes" id="UP000279259">
    <property type="component" value="Unassembled WGS sequence"/>
</dbReference>
<dbReference type="InterPro" id="IPR044769">
    <property type="entry name" value="PIKfyve_PIPKc"/>
</dbReference>
<feature type="region of interest" description="Disordered" evidence="12">
    <location>
        <begin position="1140"/>
        <end position="1196"/>
    </location>
</feature>
<dbReference type="PANTHER" id="PTHR45748">
    <property type="entry name" value="1-PHOSPHATIDYLINOSITOL 3-PHOSPHATE 5-KINASE-RELATED"/>
    <property type="match status" value="1"/>
</dbReference>
<dbReference type="GO" id="GO:0005524">
    <property type="term" value="F:ATP binding"/>
    <property type="evidence" value="ECO:0007669"/>
    <property type="project" value="UniProtKB-UniRule"/>
</dbReference>
<dbReference type="EC" id="2.7.1.150" evidence="2"/>
<evidence type="ECO:0000256" key="4">
    <source>
        <dbReference type="ARBA" id="ARBA00022723"/>
    </source>
</evidence>
<feature type="region of interest" description="Disordered" evidence="12">
    <location>
        <begin position="22"/>
        <end position="153"/>
    </location>
</feature>
<name>A0A427YJ85_9TREE</name>
<dbReference type="GO" id="GO:0010008">
    <property type="term" value="C:endosome membrane"/>
    <property type="evidence" value="ECO:0007669"/>
    <property type="project" value="TreeGrafter"/>
</dbReference>
<feature type="region of interest" description="Disordered" evidence="12">
    <location>
        <begin position="1006"/>
        <end position="1044"/>
    </location>
</feature>
<keyword evidence="5 11" id="KW-0547">Nucleotide-binding</keyword>
<accession>A0A427YJ85</accession>
<feature type="compositionally biased region" description="Basic and acidic residues" evidence="12">
    <location>
        <begin position="1187"/>
        <end position="1196"/>
    </location>
</feature>
<dbReference type="CDD" id="cd03334">
    <property type="entry name" value="Fab1_TCP"/>
    <property type="match status" value="1"/>
</dbReference>
<keyword evidence="9 11" id="KW-0067">ATP-binding</keyword>
<gene>
    <name evidence="14" type="primary">FAB1_2</name>
    <name evidence="14" type="ORF">EHS25_010305</name>
</gene>
<dbReference type="InterPro" id="IPR027483">
    <property type="entry name" value="PInositol-4-P-4/5-kinase_C_sf"/>
</dbReference>
<feature type="region of interest" description="Disordered" evidence="12">
    <location>
        <begin position="1419"/>
        <end position="1446"/>
    </location>
</feature>
<feature type="region of interest" description="Disordered" evidence="12">
    <location>
        <begin position="1307"/>
        <end position="1380"/>
    </location>
</feature>
<dbReference type="InterPro" id="IPR027484">
    <property type="entry name" value="PInositol-4-P-5-kinase_N"/>
</dbReference>
<feature type="compositionally biased region" description="Basic and acidic residues" evidence="12">
    <location>
        <begin position="503"/>
        <end position="514"/>
    </location>
</feature>
<dbReference type="FunFam" id="3.30.800.10:FF:000005">
    <property type="entry name" value="1-phosphatidylinositol-3-phosphate 5-kinase (Fab1)"/>
    <property type="match status" value="1"/>
</dbReference>
<feature type="region of interest" description="Disordered" evidence="12">
    <location>
        <begin position="1063"/>
        <end position="1107"/>
    </location>
</feature>
<dbReference type="InterPro" id="IPR002423">
    <property type="entry name" value="Cpn60/GroEL/TCP-1"/>
</dbReference>
<dbReference type="SUPFAM" id="SSF56104">
    <property type="entry name" value="SAICAR synthase-like"/>
    <property type="match status" value="1"/>
</dbReference>
<evidence type="ECO:0000256" key="6">
    <source>
        <dbReference type="ARBA" id="ARBA00022771"/>
    </source>
</evidence>
<dbReference type="Pfam" id="PF01504">
    <property type="entry name" value="PIP5K"/>
    <property type="match status" value="1"/>
</dbReference>
<dbReference type="InterPro" id="IPR002498">
    <property type="entry name" value="PInositol-4-P-4/5-kinase_core"/>
</dbReference>
<evidence type="ECO:0000256" key="7">
    <source>
        <dbReference type="ARBA" id="ARBA00022777"/>
    </source>
</evidence>
<reference evidence="14 15" key="1">
    <citation type="submission" date="2018-11" db="EMBL/GenBank/DDBJ databases">
        <title>Genome sequence of Saitozyma podzolica DSM 27192.</title>
        <authorList>
            <person name="Aliyu H."/>
            <person name="Gorte O."/>
            <person name="Ochsenreither K."/>
        </authorList>
    </citation>
    <scope>NUCLEOTIDE SEQUENCE [LARGE SCALE GENOMIC DNA]</scope>
    <source>
        <strain evidence="14 15">DSM 27192</strain>
    </source>
</reference>
<protein>
    <recommendedName>
        <fullName evidence="2">1-phosphatidylinositol-3-phosphate 5-kinase</fullName>
        <ecNumber evidence="2">2.7.1.150</ecNumber>
    </recommendedName>
    <alternativeName>
        <fullName evidence="10">Type III PIP kinase</fullName>
    </alternativeName>
</protein>
<dbReference type="CDD" id="cd17300">
    <property type="entry name" value="PIPKc_PIKfyve"/>
    <property type="match status" value="1"/>
</dbReference>
<dbReference type="STRING" id="1890683.A0A427YJ85"/>
<keyword evidence="6" id="KW-0863">Zinc-finger</keyword>
<dbReference type="PANTHER" id="PTHR45748:SF7">
    <property type="entry name" value="1-PHOSPHATIDYLINOSITOL 3-PHOSPHATE 5-KINASE-RELATED"/>
    <property type="match status" value="1"/>
</dbReference>
<evidence type="ECO:0000256" key="5">
    <source>
        <dbReference type="ARBA" id="ARBA00022741"/>
    </source>
</evidence>
<dbReference type="EMBL" id="RSCD01000009">
    <property type="protein sequence ID" value="RSH91129.1"/>
    <property type="molecule type" value="Genomic_DNA"/>
</dbReference>
<dbReference type="SMART" id="SM00330">
    <property type="entry name" value="PIPKc"/>
    <property type="match status" value="1"/>
</dbReference>
<evidence type="ECO:0000256" key="1">
    <source>
        <dbReference type="ARBA" id="ARBA00000768"/>
    </source>
</evidence>